<dbReference type="Proteomes" id="UP000195950">
    <property type="component" value="Unassembled WGS sequence"/>
</dbReference>
<name>A0A1Y4ILN0_PARDI</name>
<dbReference type="Pfam" id="PF00535">
    <property type="entry name" value="Glycos_transf_2"/>
    <property type="match status" value="1"/>
</dbReference>
<dbReference type="AlphaFoldDB" id="A0A1Y4ILN0"/>
<dbReference type="Gene3D" id="3.90.550.10">
    <property type="entry name" value="Spore Coat Polysaccharide Biosynthesis Protein SpsA, Chain A"/>
    <property type="match status" value="1"/>
</dbReference>
<keyword evidence="2" id="KW-0808">Transferase</keyword>
<evidence type="ECO:0000259" key="3">
    <source>
        <dbReference type="Pfam" id="PF00535"/>
    </source>
</evidence>
<protein>
    <recommendedName>
        <fullName evidence="3">Glycosyltransferase 2-like domain-containing protein</fullName>
    </recommendedName>
</protein>
<evidence type="ECO:0000313" key="4">
    <source>
        <dbReference type="EMBL" id="OUP21235.1"/>
    </source>
</evidence>
<dbReference type="SUPFAM" id="SSF53448">
    <property type="entry name" value="Nucleotide-diphospho-sugar transferases"/>
    <property type="match status" value="1"/>
</dbReference>
<dbReference type="RefSeq" id="WP_087342960.1">
    <property type="nucleotide sequence ID" value="NZ_NFJX01000003.1"/>
</dbReference>
<reference evidence="5" key="1">
    <citation type="submission" date="2017-04" db="EMBL/GenBank/DDBJ databases">
        <title>Function of individual gut microbiota members based on whole genome sequencing of pure cultures obtained from chicken caecum.</title>
        <authorList>
            <person name="Medvecky M."/>
            <person name="Cejkova D."/>
            <person name="Polansky O."/>
            <person name="Karasova D."/>
            <person name="Kubasova T."/>
            <person name="Cizek A."/>
            <person name="Rychlik I."/>
        </authorList>
    </citation>
    <scope>NUCLEOTIDE SEQUENCE [LARGE SCALE GENOMIC DNA]</scope>
    <source>
        <strain evidence="5">An199</strain>
    </source>
</reference>
<evidence type="ECO:0000256" key="2">
    <source>
        <dbReference type="ARBA" id="ARBA00022679"/>
    </source>
</evidence>
<dbReference type="GO" id="GO:0016758">
    <property type="term" value="F:hexosyltransferase activity"/>
    <property type="evidence" value="ECO:0007669"/>
    <property type="project" value="UniProtKB-ARBA"/>
</dbReference>
<proteinExistence type="predicted"/>
<accession>A0A1Y4ILN0</accession>
<keyword evidence="1" id="KW-0328">Glycosyltransferase</keyword>
<sequence>MKPKISIIVPVYNACEYLERCLSSVLFQSFPDFELLLINDGSTDGSLEICRRYEKMDRRIRFFNRSNHGVSATRQFGIDHCQGKYCIQIDSDDWIDINYLQKMYEKAIETSSEIVCASIYKEFTNKNICVPMLKANTVDRYLTALLCGKGYGFIWNKLILTELFKKNGIKFPISVCMWEDYAFVVKCLMCAKSIAFCDGVYYHYTQYNDNSLCSTISRYDMPSHTIAAISDIDRFMKSIGKYDIYKKKLAITKQYAKQKLLFDSHFRNLKKWYSVFPESNRYFLPFIYCALRGKLFPTY</sequence>
<dbReference type="InterPro" id="IPR001173">
    <property type="entry name" value="Glyco_trans_2-like"/>
</dbReference>
<evidence type="ECO:0000313" key="5">
    <source>
        <dbReference type="Proteomes" id="UP000195950"/>
    </source>
</evidence>
<dbReference type="PANTHER" id="PTHR22916">
    <property type="entry name" value="GLYCOSYLTRANSFERASE"/>
    <property type="match status" value="1"/>
</dbReference>
<evidence type="ECO:0000256" key="1">
    <source>
        <dbReference type="ARBA" id="ARBA00022676"/>
    </source>
</evidence>
<dbReference type="PANTHER" id="PTHR22916:SF51">
    <property type="entry name" value="GLYCOSYLTRANSFERASE EPSH-RELATED"/>
    <property type="match status" value="1"/>
</dbReference>
<comment type="caution">
    <text evidence="4">The sequence shown here is derived from an EMBL/GenBank/DDBJ whole genome shotgun (WGS) entry which is preliminary data.</text>
</comment>
<dbReference type="CDD" id="cd00761">
    <property type="entry name" value="Glyco_tranf_GTA_type"/>
    <property type="match status" value="1"/>
</dbReference>
<organism evidence="4 5">
    <name type="scientific">Parabacteroides distasonis</name>
    <dbReference type="NCBI Taxonomy" id="823"/>
    <lineage>
        <taxon>Bacteria</taxon>
        <taxon>Pseudomonadati</taxon>
        <taxon>Bacteroidota</taxon>
        <taxon>Bacteroidia</taxon>
        <taxon>Bacteroidales</taxon>
        <taxon>Tannerellaceae</taxon>
        <taxon>Parabacteroides</taxon>
    </lineage>
</organism>
<feature type="domain" description="Glycosyltransferase 2-like" evidence="3">
    <location>
        <begin position="6"/>
        <end position="134"/>
    </location>
</feature>
<dbReference type="EMBL" id="NFJX01000003">
    <property type="protein sequence ID" value="OUP21235.1"/>
    <property type="molecule type" value="Genomic_DNA"/>
</dbReference>
<dbReference type="InterPro" id="IPR029044">
    <property type="entry name" value="Nucleotide-diphossugar_trans"/>
</dbReference>
<gene>
    <name evidence="4" type="ORF">B5F32_05370</name>
</gene>